<dbReference type="Proteomes" id="UP000680304">
    <property type="component" value="Unassembled WGS sequence"/>
</dbReference>
<proteinExistence type="predicted"/>
<keyword evidence="1" id="KW-1133">Transmembrane helix</keyword>
<dbReference type="EMBL" id="BOVJ01000130">
    <property type="protein sequence ID" value="GIQ65382.1"/>
    <property type="molecule type" value="Genomic_DNA"/>
</dbReference>
<accession>A0ABQ4NB21</accession>
<feature type="transmembrane region" description="Helical" evidence="1">
    <location>
        <begin position="24"/>
        <end position="43"/>
    </location>
</feature>
<evidence type="ECO:0008006" key="4">
    <source>
        <dbReference type="Google" id="ProtNLM"/>
    </source>
</evidence>
<gene>
    <name evidence="2" type="ORF">PACILC2_39500</name>
</gene>
<reference evidence="2 3" key="1">
    <citation type="submission" date="2021-04" db="EMBL/GenBank/DDBJ databases">
        <title>Draft genome sequence of Paenibacillus cisolokensis, LC2-13A.</title>
        <authorList>
            <person name="Uke A."/>
            <person name="Chhe C."/>
            <person name="Baramee S."/>
            <person name="Kosugi A."/>
        </authorList>
    </citation>
    <scope>NUCLEOTIDE SEQUENCE [LARGE SCALE GENOMIC DNA]</scope>
    <source>
        <strain evidence="2 3">LC2-13A</strain>
    </source>
</reference>
<organism evidence="2 3">
    <name type="scientific">Paenibacillus cisolokensis</name>
    <dbReference type="NCBI Taxonomy" id="1658519"/>
    <lineage>
        <taxon>Bacteria</taxon>
        <taxon>Bacillati</taxon>
        <taxon>Bacillota</taxon>
        <taxon>Bacilli</taxon>
        <taxon>Bacillales</taxon>
        <taxon>Paenibacillaceae</taxon>
        <taxon>Paenibacillus</taxon>
    </lineage>
</organism>
<keyword evidence="1" id="KW-0812">Transmembrane</keyword>
<keyword evidence="3" id="KW-1185">Reference proteome</keyword>
<sequence>MAIAAGGKPREAIRRRSAWLYRDWQLYVLVLLPLLYFLVFKYGPMFGIIIAFKDYNIFQGIWASPGSGLRRFGKSLRWTRSTTRFATRSS</sequence>
<evidence type="ECO:0000256" key="1">
    <source>
        <dbReference type="SAM" id="Phobius"/>
    </source>
</evidence>
<comment type="caution">
    <text evidence="2">The sequence shown here is derived from an EMBL/GenBank/DDBJ whole genome shotgun (WGS) entry which is preliminary data.</text>
</comment>
<keyword evidence="1" id="KW-0472">Membrane</keyword>
<name>A0ABQ4NB21_9BACL</name>
<evidence type="ECO:0000313" key="2">
    <source>
        <dbReference type="EMBL" id="GIQ65382.1"/>
    </source>
</evidence>
<evidence type="ECO:0000313" key="3">
    <source>
        <dbReference type="Proteomes" id="UP000680304"/>
    </source>
</evidence>
<protein>
    <recommendedName>
        <fullName evidence="4">Sugar ABC transporter permease</fullName>
    </recommendedName>
</protein>